<dbReference type="Gene3D" id="3.30.710.10">
    <property type="entry name" value="Potassium Channel Kv1.1, Chain A"/>
    <property type="match status" value="1"/>
</dbReference>
<dbReference type="InterPro" id="IPR000210">
    <property type="entry name" value="BTB/POZ_dom"/>
</dbReference>
<feature type="domain" description="BTB" evidence="1">
    <location>
        <begin position="31"/>
        <end position="91"/>
    </location>
</feature>
<dbReference type="InterPro" id="IPR011333">
    <property type="entry name" value="SKP1/BTB/POZ_sf"/>
</dbReference>
<organism evidence="2 3">
    <name type="scientific">Meristemomyces frigidus</name>
    <dbReference type="NCBI Taxonomy" id="1508187"/>
    <lineage>
        <taxon>Eukaryota</taxon>
        <taxon>Fungi</taxon>
        <taxon>Dikarya</taxon>
        <taxon>Ascomycota</taxon>
        <taxon>Pezizomycotina</taxon>
        <taxon>Dothideomycetes</taxon>
        <taxon>Dothideomycetidae</taxon>
        <taxon>Mycosphaerellales</taxon>
        <taxon>Teratosphaeriaceae</taxon>
        <taxon>Meristemomyces</taxon>
    </lineage>
</organism>
<dbReference type="EMBL" id="JAVRRL010000016">
    <property type="protein sequence ID" value="KAK5114638.1"/>
    <property type="molecule type" value="Genomic_DNA"/>
</dbReference>
<dbReference type="AlphaFoldDB" id="A0AAN7TG54"/>
<gene>
    <name evidence="2" type="ORF">LTR62_002211</name>
</gene>
<evidence type="ECO:0000259" key="1">
    <source>
        <dbReference type="Pfam" id="PF00651"/>
    </source>
</evidence>
<dbReference type="SUPFAM" id="SSF54695">
    <property type="entry name" value="POZ domain"/>
    <property type="match status" value="1"/>
</dbReference>
<protein>
    <recommendedName>
        <fullName evidence="1">BTB domain-containing protein</fullName>
    </recommendedName>
</protein>
<evidence type="ECO:0000313" key="2">
    <source>
        <dbReference type="EMBL" id="KAK5114638.1"/>
    </source>
</evidence>
<sequence length="145" mass="16101">MAAKRPNDSADSLSKRVYTSDYGRTITAEVGVDEVESQVHKDLICRASAIFEHACKSEWNKGQKQTIKLKTMATDDFQAYIEMLYAPTTDLLSLTTATRPSPMPIVDIENDAAVEISLCKRWVMGDLPPGQQVPELSYGCTYYAS</sequence>
<evidence type="ECO:0000313" key="3">
    <source>
        <dbReference type="Proteomes" id="UP001310890"/>
    </source>
</evidence>
<proteinExistence type="predicted"/>
<reference evidence="2" key="1">
    <citation type="submission" date="2023-08" db="EMBL/GenBank/DDBJ databases">
        <title>Black Yeasts Isolated from many extreme environments.</title>
        <authorList>
            <person name="Coleine C."/>
            <person name="Stajich J.E."/>
            <person name="Selbmann L."/>
        </authorList>
    </citation>
    <scope>NUCLEOTIDE SEQUENCE</scope>
    <source>
        <strain evidence="2">CCFEE 5401</strain>
    </source>
</reference>
<accession>A0AAN7TG54</accession>
<comment type="caution">
    <text evidence="2">The sequence shown here is derived from an EMBL/GenBank/DDBJ whole genome shotgun (WGS) entry which is preliminary data.</text>
</comment>
<dbReference type="Pfam" id="PF00651">
    <property type="entry name" value="BTB"/>
    <property type="match status" value="1"/>
</dbReference>
<dbReference type="Proteomes" id="UP001310890">
    <property type="component" value="Unassembled WGS sequence"/>
</dbReference>
<name>A0AAN7TG54_9PEZI</name>